<gene>
    <name evidence="1" type="ORF">LWC34_08110</name>
</gene>
<accession>A0ABS8Z8A2</accession>
<proteinExistence type="predicted"/>
<comment type="caution">
    <text evidence="1">The sequence shown here is derived from an EMBL/GenBank/DDBJ whole genome shotgun (WGS) entry which is preliminary data.</text>
</comment>
<dbReference type="Proteomes" id="UP001521150">
    <property type="component" value="Unassembled WGS sequence"/>
</dbReference>
<protein>
    <submittedName>
        <fullName evidence="1">Uncharacterized protein</fullName>
    </submittedName>
</protein>
<reference evidence="1 2" key="1">
    <citation type="submission" date="2021-12" db="EMBL/GenBank/DDBJ databases">
        <title>Genome sequence of Kibdelosporangium philippinense ATCC 49844.</title>
        <authorList>
            <person name="Fedorov E.A."/>
            <person name="Omeragic M."/>
            <person name="Shalygina K.F."/>
            <person name="Maclea K.S."/>
        </authorList>
    </citation>
    <scope>NUCLEOTIDE SEQUENCE [LARGE SCALE GENOMIC DNA]</scope>
    <source>
        <strain evidence="1 2">ATCC 49844</strain>
    </source>
</reference>
<organism evidence="1 2">
    <name type="scientific">Kibdelosporangium philippinense</name>
    <dbReference type="NCBI Taxonomy" id="211113"/>
    <lineage>
        <taxon>Bacteria</taxon>
        <taxon>Bacillati</taxon>
        <taxon>Actinomycetota</taxon>
        <taxon>Actinomycetes</taxon>
        <taxon>Pseudonocardiales</taxon>
        <taxon>Pseudonocardiaceae</taxon>
        <taxon>Kibdelosporangium</taxon>
    </lineage>
</organism>
<evidence type="ECO:0000313" key="1">
    <source>
        <dbReference type="EMBL" id="MCE7002793.1"/>
    </source>
</evidence>
<dbReference type="RefSeq" id="WP_233724298.1">
    <property type="nucleotide sequence ID" value="NZ_JAJVCN010000001.1"/>
</dbReference>
<name>A0ABS8Z8A2_9PSEU</name>
<dbReference type="EMBL" id="JAJVCN010000001">
    <property type="protein sequence ID" value="MCE7002793.1"/>
    <property type="molecule type" value="Genomic_DNA"/>
</dbReference>
<keyword evidence="2" id="KW-1185">Reference proteome</keyword>
<evidence type="ECO:0000313" key="2">
    <source>
        <dbReference type="Proteomes" id="UP001521150"/>
    </source>
</evidence>
<sequence length="50" mass="5304">MFGVGPDKIGGTADDVDVDFVEDVLNPNEGFSGFEDTLNRSGWGLSRGRG</sequence>